<dbReference type="SUPFAM" id="SSF53649">
    <property type="entry name" value="Alkaline phosphatase-like"/>
    <property type="match status" value="1"/>
</dbReference>
<dbReference type="InterPro" id="IPR017850">
    <property type="entry name" value="Alkaline_phosphatase_core_sf"/>
</dbReference>
<feature type="coiled-coil region" evidence="1">
    <location>
        <begin position="289"/>
        <end position="319"/>
    </location>
</feature>
<evidence type="ECO:0000313" key="5">
    <source>
        <dbReference type="Proteomes" id="UP000323166"/>
    </source>
</evidence>
<keyword evidence="2" id="KW-1133">Transmembrane helix</keyword>
<evidence type="ECO:0000256" key="2">
    <source>
        <dbReference type="SAM" id="Phobius"/>
    </source>
</evidence>
<evidence type="ECO:0000313" key="4">
    <source>
        <dbReference type="EMBL" id="TYO95006.1"/>
    </source>
</evidence>
<feature type="signal peptide" evidence="3">
    <location>
        <begin position="1"/>
        <end position="27"/>
    </location>
</feature>
<sequence>MLKNILWALLVCIFTFISGSVFHQAAAADVTTNKETNNPKKYTFLFYVQGLNYTDIDGPGLPNIKKLKSEGVSYSHVAQSTPTTNTDVLVPLDNRFLLTKILANNDINCLAVDGTGAITVSQARGSNLELISEKNDQLAVDKLLDKLNDNSYQFTAIFLNDTSIPDKLNNSSRFQPWSLADNQVGRVLNHLIKNDRLSSSTIIITGNGETPPLIIYNSNIGKPESYFYCCQLDIAPTICKIHGITPPAEMPGHILYESLPVTNSQILTGDLKKRIGDLQKECQYYNEQISVIQKEYQSIESQKAEIKKERENIHRIISEKDSTTHRLLIQIKILKFAGAVIVILLLTGYVFLYRWLRKKYLIFP</sequence>
<keyword evidence="5" id="KW-1185">Reference proteome</keyword>
<feature type="chain" id="PRO_5024376782" evidence="3">
    <location>
        <begin position="28"/>
        <end position="364"/>
    </location>
</feature>
<gene>
    <name evidence="4" type="ORF">LX24_02028</name>
</gene>
<feature type="transmembrane region" description="Helical" evidence="2">
    <location>
        <begin position="336"/>
        <end position="356"/>
    </location>
</feature>
<keyword evidence="1" id="KW-0175">Coiled coil</keyword>
<organism evidence="4 5">
    <name type="scientific">Desulfallas thermosapovorans DSM 6562</name>
    <dbReference type="NCBI Taxonomy" id="1121431"/>
    <lineage>
        <taxon>Bacteria</taxon>
        <taxon>Bacillati</taxon>
        <taxon>Bacillota</taxon>
        <taxon>Clostridia</taxon>
        <taxon>Eubacteriales</taxon>
        <taxon>Desulfallaceae</taxon>
        <taxon>Desulfallas</taxon>
    </lineage>
</organism>
<evidence type="ECO:0000256" key="3">
    <source>
        <dbReference type="SAM" id="SignalP"/>
    </source>
</evidence>
<name>A0A5S4ZQW4_9FIRM</name>
<dbReference type="AlphaFoldDB" id="A0A5S4ZQW4"/>
<evidence type="ECO:0000256" key="1">
    <source>
        <dbReference type="SAM" id="Coils"/>
    </source>
</evidence>
<comment type="caution">
    <text evidence="4">The sequence shown here is derived from an EMBL/GenBank/DDBJ whole genome shotgun (WGS) entry which is preliminary data.</text>
</comment>
<protein>
    <submittedName>
        <fullName evidence="4">Uncharacterized protein</fullName>
    </submittedName>
</protein>
<accession>A0A5S4ZQW4</accession>
<proteinExistence type="predicted"/>
<keyword evidence="3" id="KW-0732">Signal</keyword>
<keyword evidence="2" id="KW-0812">Transmembrane</keyword>
<dbReference type="EMBL" id="VNHM01000010">
    <property type="protein sequence ID" value="TYO95006.1"/>
    <property type="molecule type" value="Genomic_DNA"/>
</dbReference>
<reference evidence="4 5" key="1">
    <citation type="submission" date="2019-07" db="EMBL/GenBank/DDBJ databases">
        <title>Genomic Encyclopedia of Type Strains, Phase I: the one thousand microbial genomes (KMG-I) project.</title>
        <authorList>
            <person name="Kyrpides N."/>
        </authorList>
    </citation>
    <scope>NUCLEOTIDE SEQUENCE [LARGE SCALE GENOMIC DNA]</scope>
    <source>
        <strain evidence="4 5">DSM 6562</strain>
    </source>
</reference>
<dbReference type="Gene3D" id="3.40.720.10">
    <property type="entry name" value="Alkaline Phosphatase, subunit A"/>
    <property type="match status" value="1"/>
</dbReference>
<dbReference type="RefSeq" id="WP_166512024.1">
    <property type="nucleotide sequence ID" value="NZ_VNHM01000010.1"/>
</dbReference>
<dbReference type="Proteomes" id="UP000323166">
    <property type="component" value="Unassembled WGS sequence"/>
</dbReference>
<keyword evidence="2" id="KW-0472">Membrane</keyword>